<dbReference type="Gene3D" id="1.25.40.10">
    <property type="entry name" value="Tetratricopeptide repeat domain"/>
    <property type="match status" value="1"/>
</dbReference>
<dbReference type="Proteomes" id="UP000478505">
    <property type="component" value="Unassembled WGS sequence"/>
</dbReference>
<dbReference type="Pfam" id="PF13181">
    <property type="entry name" value="TPR_8"/>
    <property type="match status" value="1"/>
</dbReference>
<evidence type="ECO:0000313" key="5">
    <source>
        <dbReference type="Proteomes" id="UP000478505"/>
    </source>
</evidence>
<feature type="repeat" description="TPR" evidence="3">
    <location>
        <begin position="16"/>
        <end position="49"/>
    </location>
</feature>
<evidence type="ECO:0000256" key="1">
    <source>
        <dbReference type="ARBA" id="ARBA00022737"/>
    </source>
</evidence>
<name>A0A6B3RB61_9FLAO</name>
<dbReference type="RefSeq" id="WP_164005468.1">
    <property type="nucleotide sequence ID" value="NZ_JAAIKD010000006.1"/>
</dbReference>
<reference evidence="4 5" key="1">
    <citation type="submission" date="2020-02" db="EMBL/GenBank/DDBJ databases">
        <title>Flavobacteriaceae Psychroflexus bacterium YR1-1, complete genome.</title>
        <authorList>
            <person name="Li Y."/>
            <person name="Wu S."/>
        </authorList>
    </citation>
    <scope>NUCLEOTIDE SEQUENCE [LARGE SCALE GENOMIC DNA]</scope>
    <source>
        <strain evidence="4 5">YR1-1</strain>
    </source>
</reference>
<organism evidence="4 5">
    <name type="scientific">Psychroflexus aurantiacus</name>
    <dbReference type="NCBI Taxonomy" id="2709310"/>
    <lineage>
        <taxon>Bacteria</taxon>
        <taxon>Pseudomonadati</taxon>
        <taxon>Bacteroidota</taxon>
        <taxon>Flavobacteriia</taxon>
        <taxon>Flavobacteriales</taxon>
        <taxon>Flavobacteriaceae</taxon>
        <taxon>Psychroflexus</taxon>
    </lineage>
</organism>
<keyword evidence="5" id="KW-1185">Reference proteome</keyword>
<dbReference type="AlphaFoldDB" id="A0A6B3RB61"/>
<dbReference type="PROSITE" id="PS50005">
    <property type="entry name" value="TPR"/>
    <property type="match status" value="1"/>
</dbReference>
<protein>
    <submittedName>
        <fullName evidence="4">Tetratricopeptide repeat protein</fullName>
    </submittedName>
</protein>
<dbReference type="InterPro" id="IPR011990">
    <property type="entry name" value="TPR-like_helical_dom_sf"/>
</dbReference>
<gene>
    <name evidence="4" type="ORF">G3567_11460</name>
</gene>
<sequence>MRTFLFIIAFPLVVFSQTSFEAGKQAFEDGDFKQAIPLLTRVLKQEPSHKTARDRLGQSYARLGLWEKSAEVYKTLVEEYPEHAEYHFRYGGALGLVAKEGGSFKALSLLGEVKFHLKKAIELNAKHIEARWALLQMYLELPGIVGGSESTSRDYASQLEKISPVDGALAFGYIERDLENYDKAEVHYKKAVELGQSVTAYKELAELYERLKNEADYFQSLETGIRKLNSVALASLYAESALRLNRNKQQALDLLNSLNPAEFNTASVTRLGRAEELKKLSQLKSQLN</sequence>
<proteinExistence type="predicted"/>
<dbReference type="PANTHER" id="PTHR44943">
    <property type="entry name" value="CELLULOSE SYNTHASE OPERON PROTEIN C"/>
    <property type="match status" value="1"/>
</dbReference>
<keyword evidence="1" id="KW-0677">Repeat</keyword>
<dbReference type="InterPro" id="IPR019734">
    <property type="entry name" value="TPR_rpt"/>
</dbReference>
<comment type="caution">
    <text evidence="4">The sequence shown here is derived from an EMBL/GenBank/DDBJ whole genome shotgun (WGS) entry which is preliminary data.</text>
</comment>
<dbReference type="PANTHER" id="PTHR44943:SF8">
    <property type="entry name" value="TPR REPEAT-CONTAINING PROTEIN MJ0263"/>
    <property type="match status" value="1"/>
</dbReference>
<dbReference type="InterPro" id="IPR051685">
    <property type="entry name" value="Ycf3/AcsC/BcsC/TPR_MFPF"/>
</dbReference>
<dbReference type="SUPFAM" id="SSF48452">
    <property type="entry name" value="TPR-like"/>
    <property type="match status" value="1"/>
</dbReference>
<accession>A0A6B3RB61</accession>
<evidence type="ECO:0000256" key="2">
    <source>
        <dbReference type="ARBA" id="ARBA00022803"/>
    </source>
</evidence>
<evidence type="ECO:0000256" key="3">
    <source>
        <dbReference type="PROSITE-ProRule" id="PRU00339"/>
    </source>
</evidence>
<dbReference type="Pfam" id="PF14559">
    <property type="entry name" value="TPR_19"/>
    <property type="match status" value="1"/>
</dbReference>
<keyword evidence="2 3" id="KW-0802">TPR repeat</keyword>
<evidence type="ECO:0000313" key="4">
    <source>
        <dbReference type="EMBL" id="NEV94761.1"/>
    </source>
</evidence>
<dbReference type="EMBL" id="JAAIKD010000006">
    <property type="protein sequence ID" value="NEV94761.1"/>
    <property type="molecule type" value="Genomic_DNA"/>
</dbReference>
<dbReference type="SMART" id="SM00028">
    <property type="entry name" value="TPR"/>
    <property type="match status" value="3"/>
</dbReference>